<dbReference type="RefSeq" id="WP_007902037.1">
    <property type="nucleotide sequence ID" value="NZ_JH379452.1"/>
</dbReference>
<feature type="chain" id="PRO_5003485535" description="Lipoprotein" evidence="1">
    <location>
        <begin position="22"/>
        <end position="214"/>
    </location>
</feature>
<comment type="caution">
    <text evidence="2">The sequence shown here is derived from an EMBL/GenBank/DDBJ whole genome shotgun (WGS) entry which is preliminary data.</text>
</comment>
<accession>G6B0K9</accession>
<name>G6B0K9_9BACT</name>
<evidence type="ECO:0000256" key="1">
    <source>
        <dbReference type="SAM" id="SignalP"/>
    </source>
</evidence>
<dbReference type="GeneID" id="78338441"/>
<organism evidence="2 3">
    <name type="scientific">Leyella stercorea DSM 18206</name>
    <dbReference type="NCBI Taxonomy" id="1002367"/>
    <lineage>
        <taxon>Bacteria</taxon>
        <taxon>Pseudomonadati</taxon>
        <taxon>Bacteroidota</taxon>
        <taxon>Bacteroidia</taxon>
        <taxon>Bacteroidales</taxon>
        <taxon>Prevotellaceae</taxon>
        <taxon>Leyella</taxon>
    </lineage>
</organism>
<evidence type="ECO:0000313" key="3">
    <source>
        <dbReference type="Proteomes" id="UP000004407"/>
    </source>
</evidence>
<evidence type="ECO:0000313" key="2">
    <source>
        <dbReference type="EMBL" id="EHJ37266.1"/>
    </source>
</evidence>
<protein>
    <recommendedName>
        <fullName evidence="4">Lipoprotein</fullName>
    </recommendedName>
</protein>
<dbReference type="EMBL" id="AFZZ01000204">
    <property type="protein sequence ID" value="EHJ37266.1"/>
    <property type="molecule type" value="Genomic_DNA"/>
</dbReference>
<dbReference type="PROSITE" id="PS51257">
    <property type="entry name" value="PROKAR_LIPOPROTEIN"/>
    <property type="match status" value="1"/>
</dbReference>
<dbReference type="Proteomes" id="UP000004407">
    <property type="component" value="Unassembled WGS sequence"/>
</dbReference>
<evidence type="ECO:0008006" key="4">
    <source>
        <dbReference type="Google" id="ProtNLM"/>
    </source>
</evidence>
<gene>
    <name evidence="2" type="ORF">HMPREF0673_02417</name>
</gene>
<sequence>MKLKTLLFCSLLALGFVSCGGDDNDDNENGSGSTSTEVINGHKFVNLGLPSGTLWAETNVGAKSKSDIGDYYAWGEIETKDSYKESNYKWSEGYHGSVLLPEDDVATQKWGAGVHIPTKEQAQELVDNCKFVWTSVKGQNGYKVVGKNGNSIFLPAGGYYSPNPSHTKLVCIYWLNYHGGRLFLDYTCAGTDDELCVEFNNNYNGQLVRPVASI</sequence>
<proteinExistence type="predicted"/>
<dbReference type="HOGENOM" id="CLU_1287927_0_0_10"/>
<feature type="signal peptide" evidence="1">
    <location>
        <begin position="1"/>
        <end position="21"/>
    </location>
</feature>
<reference evidence="2 3" key="1">
    <citation type="submission" date="2011-08" db="EMBL/GenBank/DDBJ databases">
        <authorList>
            <person name="Weinstock G."/>
            <person name="Sodergren E."/>
            <person name="Clifton S."/>
            <person name="Fulton L."/>
            <person name="Fulton B."/>
            <person name="Courtney L."/>
            <person name="Fronick C."/>
            <person name="Harrison M."/>
            <person name="Strong C."/>
            <person name="Farmer C."/>
            <person name="Delahaunty K."/>
            <person name="Markovic C."/>
            <person name="Hall O."/>
            <person name="Minx P."/>
            <person name="Tomlinson C."/>
            <person name="Mitreva M."/>
            <person name="Hou S."/>
            <person name="Chen J."/>
            <person name="Wollam A."/>
            <person name="Pepin K.H."/>
            <person name="Johnson M."/>
            <person name="Bhonagiri V."/>
            <person name="Zhang X."/>
            <person name="Suruliraj S."/>
            <person name="Warren W."/>
            <person name="Chinwalla A."/>
            <person name="Mardis E.R."/>
            <person name="Wilson R.K."/>
        </authorList>
    </citation>
    <scope>NUCLEOTIDE SEQUENCE [LARGE SCALE GENOMIC DNA]</scope>
    <source>
        <strain evidence="2 3">DSM 18206</strain>
    </source>
</reference>
<keyword evidence="1" id="KW-0732">Signal</keyword>
<dbReference type="AlphaFoldDB" id="G6B0K9"/>